<evidence type="ECO:0000313" key="3">
    <source>
        <dbReference type="Proteomes" id="UP000831785"/>
    </source>
</evidence>
<dbReference type="RefSeq" id="WP_244721112.1">
    <property type="nucleotide sequence ID" value="NZ_CP095049.1"/>
</dbReference>
<evidence type="ECO:0000313" key="2">
    <source>
        <dbReference type="EMBL" id="UOQ54368.1"/>
    </source>
</evidence>
<proteinExistence type="predicted"/>
<dbReference type="EMBL" id="CP095049">
    <property type="protein sequence ID" value="UOQ54368.1"/>
    <property type="molecule type" value="Genomic_DNA"/>
</dbReference>
<sequence length="263" mass="29320">MQPFLLAFVDTPAFEFIMWLLLIGAVIGAIAALVVFFLGARFALQRGRQLRAAETWPQRFRAATPLLVLVFVVGSWLLYSRIATHYQARRLAEQRVIAQQRVDSLRSAVIGTYRLADSTHTTRLAATSRRGPAQPSGHTVADTAVIAAEAVLPFVELVVRADSTFHYTSNIVGDATGATQQGRWKVECSLCYGTPDGFTTRINFYEPNFYTINPYIGRYETSNTLVSFYEKRDLRFMGSCKQRGRSAWLQLKKVSPKAASAAL</sequence>
<keyword evidence="3" id="KW-1185">Reference proteome</keyword>
<feature type="transmembrane region" description="Helical" evidence="1">
    <location>
        <begin position="16"/>
        <end position="39"/>
    </location>
</feature>
<feature type="transmembrane region" description="Helical" evidence="1">
    <location>
        <begin position="60"/>
        <end position="79"/>
    </location>
</feature>
<accession>A0ABY4FCI9</accession>
<reference evidence="2 3" key="1">
    <citation type="submission" date="2022-04" db="EMBL/GenBank/DDBJ databases">
        <title>Hymenobacter sp. isolated from the air.</title>
        <authorList>
            <person name="Won M."/>
            <person name="Lee C.-M."/>
            <person name="Woen H.-Y."/>
            <person name="Kwon S.-W."/>
        </authorList>
    </citation>
    <scope>NUCLEOTIDE SEQUENCE [LARGE SCALE GENOMIC DNA]</scope>
    <source>
        <strain evidence="3">5116 S-27</strain>
    </source>
</reference>
<organism evidence="2 3">
    <name type="scientific">Hymenobacter cellulosivorans</name>
    <dbReference type="NCBI Taxonomy" id="2932249"/>
    <lineage>
        <taxon>Bacteria</taxon>
        <taxon>Pseudomonadati</taxon>
        <taxon>Bacteroidota</taxon>
        <taxon>Cytophagia</taxon>
        <taxon>Cytophagales</taxon>
        <taxon>Hymenobacteraceae</taxon>
        <taxon>Hymenobacter</taxon>
    </lineage>
</organism>
<gene>
    <name evidence="2" type="ORF">MUN80_06310</name>
</gene>
<keyword evidence="1" id="KW-0812">Transmembrane</keyword>
<dbReference type="Proteomes" id="UP000831785">
    <property type="component" value="Chromosome"/>
</dbReference>
<evidence type="ECO:0000256" key="1">
    <source>
        <dbReference type="SAM" id="Phobius"/>
    </source>
</evidence>
<keyword evidence="1" id="KW-1133">Transmembrane helix</keyword>
<protein>
    <submittedName>
        <fullName evidence="2">Uncharacterized protein</fullName>
    </submittedName>
</protein>
<keyword evidence="1" id="KW-0472">Membrane</keyword>
<name>A0ABY4FCI9_9BACT</name>